<dbReference type="InterPro" id="IPR051218">
    <property type="entry name" value="Sec_MonoDiacylglyc_Lipase"/>
</dbReference>
<dbReference type="InterPro" id="IPR029058">
    <property type="entry name" value="AB_hydrolase_fold"/>
</dbReference>
<dbReference type="PANTHER" id="PTHR45856:SF25">
    <property type="entry name" value="FUNGAL LIPASE-LIKE DOMAIN-CONTAINING PROTEIN"/>
    <property type="match status" value="1"/>
</dbReference>
<evidence type="ECO:0000256" key="1">
    <source>
        <dbReference type="SAM" id="SignalP"/>
    </source>
</evidence>
<dbReference type="Proteomes" id="UP001210925">
    <property type="component" value="Unassembled WGS sequence"/>
</dbReference>
<accession>A0AAD5UFH3</accession>
<dbReference type="AlphaFoldDB" id="A0AAD5UFH3"/>
<dbReference type="SUPFAM" id="SSF53474">
    <property type="entry name" value="alpha/beta-Hydrolases"/>
    <property type="match status" value="1"/>
</dbReference>
<dbReference type="InterPro" id="IPR002921">
    <property type="entry name" value="Fungal_lipase-type"/>
</dbReference>
<dbReference type="Gene3D" id="3.40.50.1820">
    <property type="entry name" value="alpha/beta hydrolase"/>
    <property type="match status" value="1"/>
</dbReference>
<keyword evidence="1" id="KW-0732">Signal</keyword>
<dbReference type="EMBL" id="JADGKB010000051">
    <property type="protein sequence ID" value="KAJ3256423.1"/>
    <property type="molecule type" value="Genomic_DNA"/>
</dbReference>
<gene>
    <name evidence="3" type="ORF">HK103_005552</name>
</gene>
<dbReference type="Pfam" id="PF01764">
    <property type="entry name" value="Lipase_3"/>
    <property type="match status" value="1"/>
</dbReference>
<feature type="domain" description="Fungal lipase-type" evidence="2">
    <location>
        <begin position="135"/>
        <end position="280"/>
    </location>
</feature>
<dbReference type="GO" id="GO:0006629">
    <property type="term" value="P:lipid metabolic process"/>
    <property type="evidence" value="ECO:0007669"/>
    <property type="project" value="InterPro"/>
</dbReference>
<dbReference type="PANTHER" id="PTHR45856">
    <property type="entry name" value="ALPHA/BETA-HYDROLASES SUPERFAMILY PROTEIN"/>
    <property type="match status" value="1"/>
</dbReference>
<feature type="signal peptide" evidence="1">
    <location>
        <begin position="1"/>
        <end position="19"/>
    </location>
</feature>
<name>A0AAD5UFH3_9FUNG</name>
<sequence>MSILFLTALALASPQIVDNSWPSPPANENLNANMTYEEYSKQMQPSNHFYVHHTNSLAKRDWAGQVDPATAGNFALMMQLAVSSYCPSTTNSKSWNCGVRCGGSLSNTVIVGSHENYASGAAGFVGYNTDQKIIVVAVRGTANIQSCIQDIEFWKTPTDFGGFPNTKAPASAQIHQGFKNSYMDLQPTLQSGLETLAAKYSDYHIVFAGHSLGGAVVNLAALDFYQNNPQYGDRISIYTFGEPRVGNIDFANYIDSLPYSQKIFRVAKSGDIVPHLPPQTFFNFAHHVDNYEIKRFGTTTNYCTTTGPAGESNSCGSDLILLNLLDHITGYYGWWTYPWFC</sequence>
<feature type="chain" id="PRO_5042217626" description="Fungal lipase-type domain-containing protein" evidence="1">
    <location>
        <begin position="20"/>
        <end position="341"/>
    </location>
</feature>
<organism evidence="3 4">
    <name type="scientific">Boothiomyces macroporosus</name>
    <dbReference type="NCBI Taxonomy" id="261099"/>
    <lineage>
        <taxon>Eukaryota</taxon>
        <taxon>Fungi</taxon>
        <taxon>Fungi incertae sedis</taxon>
        <taxon>Chytridiomycota</taxon>
        <taxon>Chytridiomycota incertae sedis</taxon>
        <taxon>Chytridiomycetes</taxon>
        <taxon>Rhizophydiales</taxon>
        <taxon>Terramycetaceae</taxon>
        <taxon>Boothiomyces</taxon>
    </lineage>
</organism>
<comment type="caution">
    <text evidence="3">The sequence shown here is derived from an EMBL/GenBank/DDBJ whole genome shotgun (WGS) entry which is preliminary data.</text>
</comment>
<reference evidence="3" key="1">
    <citation type="submission" date="2020-05" db="EMBL/GenBank/DDBJ databases">
        <title>Phylogenomic resolution of chytrid fungi.</title>
        <authorList>
            <person name="Stajich J.E."/>
            <person name="Amses K."/>
            <person name="Simmons R."/>
            <person name="Seto K."/>
            <person name="Myers J."/>
            <person name="Bonds A."/>
            <person name="Quandt C.A."/>
            <person name="Barry K."/>
            <person name="Liu P."/>
            <person name="Grigoriev I."/>
            <person name="Longcore J.E."/>
            <person name="James T.Y."/>
        </authorList>
    </citation>
    <scope>NUCLEOTIDE SEQUENCE</scope>
    <source>
        <strain evidence="3">PLAUS21</strain>
    </source>
</reference>
<evidence type="ECO:0000313" key="4">
    <source>
        <dbReference type="Proteomes" id="UP001210925"/>
    </source>
</evidence>
<proteinExistence type="predicted"/>
<protein>
    <recommendedName>
        <fullName evidence="2">Fungal lipase-type domain-containing protein</fullName>
    </recommendedName>
</protein>
<dbReference type="CDD" id="cd00519">
    <property type="entry name" value="Lipase_3"/>
    <property type="match status" value="1"/>
</dbReference>
<keyword evidence="4" id="KW-1185">Reference proteome</keyword>
<evidence type="ECO:0000259" key="2">
    <source>
        <dbReference type="Pfam" id="PF01764"/>
    </source>
</evidence>
<evidence type="ECO:0000313" key="3">
    <source>
        <dbReference type="EMBL" id="KAJ3256423.1"/>
    </source>
</evidence>